<dbReference type="Gene3D" id="3.40.50.2000">
    <property type="entry name" value="Glycogen Phosphorylase B"/>
    <property type="match status" value="2"/>
</dbReference>
<gene>
    <name evidence="3" type="ORF">ACPOL_0427</name>
</gene>
<evidence type="ECO:0000259" key="1">
    <source>
        <dbReference type="Pfam" id="PF00534"/>
    </source>
</evidence>
<dbReference type="KEGG" id="abas:ACPOL_0427"/>
<dbReference type="InterPro" id="IPR028098">
    <property type="entry name" value="Glyco_trans_4-like_N"/>
</dbReference>
<dbReference type="InterPro" id="IPR008928">
    <property type="entry name" value="6-hairpin_glycosidase_sf"/>
</dbReference>
<dbReference type="CDD" id="cd03822">
    <property type="entry name" value="GT4_mannosyltransferase-like"/>
    <property type="match status" value="1"/>
</dbReference>
<proteinExistence type="predicted"/>
<name>A0A2Z5FTI7_9BACT</name>
<dbReference type="AlphaFoldDB" id="A0A2Z5FTI7"/>
<keyword evidence="3" id="KW-0808">Transferase</keyword>
<dbReference type="EMBL" id="CP030840">
    <property type="protein sequence ID" value="AXC09804.1"/>
    <property type="molecule type" value="Genomic_DNA"/>
</dbReference>
<accession>A0A2Z5FTI7</accession>
<dbReference type="GO" id="GO:0005975">
    <property type="term" value="P:carbohydrate metabolic process"/>
    <property type="evidence" value="ECO:0007669"/>
    <property type="project" value="InterPro"/>
</dbReference>
<dbReference type="PANTHER" id="PTHR12526:SF572">
    <property type="entry name" value="BLL5144 PROTEIN"/>
    <property type="match status" value="1"/>
</dbReference>
<feature type="domain" description="Glycosyl transferase family 1" evidence="1">
    <location>
        <begin position="147"/>
        <end position="318"/>
    </location>
</feature>
<evidence type="ECO:0000313" key="4">
    <source>
        <dbReference type="Proteomes" id="UP000253606"/>
    </source>
</evidence>
<dbReference type="Proteomes" id="UP000253606">
    <property type="component" value="Chromosome"/>
</dbReference>
<dbReference type="Pfam" id="PF13439">
    <property type="entry name" value="Glyco_transf_4"/>
    <property type="match status" value="1"/>
</dbReference>
<sequence>MFAIPVNDPESSYEYPEAVRLELEQEECSSYQRAADFLNFNGNDLVCLQHEYGIFGGPAGKHILTLLRRLKMPLVTTLHTVLREPDWDQRAVLEEIAQLSDRLIVMSEHAADLLQEVYGIPRGKVDVIPHGVPDLPFMDPNYFKDQFGTEGKSVVLTFGLLSPNKGVENVINALPAILAIHPDLVYIISGATHPHIKRREGERYRDSLRALAEELGVGPNVIFNNRFVSTEELVEHVGAADIYITPYRQEAQVVSGTLAIAIGAGKAIISTPYWHAKELLADGRGIIVPFDDPAAIAAAATALLDNDADRHAMRKRAYLYARATTWPETARAYMASFQRARAERMLRPRATREDAATLEESATLARLNTHHLLSMTDDTGILQHAIFSLPNCLEGYTTDDNARALIVAVLLNGSSHAGLSRRYLTFLWHAFNDKTGRFRNFLSYDRKWLEPSGSEDSHGRAMWALGTVLGNTKDAGLRGAAGRLFEKAFPAASTFSSPRAWAFSILGMQAYLDWFPGDRVVQGARNLLANRLLDIYMRASSPGWKWFETSLSYSNARLSQALLLAGHQSKNQRMVEMGCESLRWLVAEQHRGDSDIFVPIGSMGFFAEGGEKARFDQQPVEACATIAACLLAYRVTAERHWLDEAWSAFRWFLGANDLGIPLYDPATGGCRDGLHPDRVNENQGAESTLSFLMALLDMQSLEAPTVDTMVHEMSVSS</sequence>
<keyword evidence="4" id="KW-1185">Reference proteome</keyword>
<protein>
    <submittedName>
        <fullName evidence="3">Glycosyltransferase</fullName>
    </submittedName>
</protein>
<evidence type="ECO:0000259" key="2">
    <source>
        <dbReference type="Pfam" id="PF13439"/>
    </source>
</evidence>
<dbReference type="GO" id="GO:0016757">
    <property type="term" value="F:glycosyltransferase activity"/>
    <property type="evidence" value="ECO:0007669"/>
    <property type="project" value="InterPro"/>
</dbReference>
<dbReference type="Pfam" id="PF00534">
    <property type="entry name" value="Glycos_transf_1"/>
    <property type="match status" value="1"/>
</dbReference>
<evidence type="ECO:0000313" key="3">
    <source>
        <dbReference type="EMBL" id="AXC09804.1"/>
    </source>
</evidence>
<organism evidence="3 4">
    <name type="scientific">Acidisarcina polymorpha</name>
    <dbReference type="NCBI Taxonomy" id="2211140"/>
    <lineage>
        <taxon>Bacteria</taxon>
        <taxon>Pseudomonadati</taxon>
        <taxon>Acidobacteriota</taxon>
        <taxon>Terriglobia</taxon>
        <taxon>Terriglobales</taxon>
        <taxon>Acidobacteriaceae</taxon>
        <taxon>Acidisarcina</taxon>
    </lineage>
</organism>
<reference evidence="3 4" key="1">
    <citation type="journal article" date="2018" name="Front. Microbiol.">
        <title>Hydrolytic Capabilities as a Key to Environmental Success: Chitinolytic and Cellulolytic Acidobacteria From Acidic Sub-arctic Soils and Boreal Peatlands.</title>
        <authorList>
            <person name="Belova S.E."/>
            <person name="Ravin N.V."/>
            <person name="Pankratov T.A."/>
            <person name="Rakitin A.L."/>
            <person name="Ivanova A.A."/>
            <person name="Beletsky A.V."/>
            <person name="Mardanov A.V."/>
            <person name="Sinninghe Damste J.S."/>
            <person name="Dedysh S.N."/>
        </authorList>
    </citation>
    <scope>NUCLEOTIDE SEQUENCE [LARGE SCALE GENOMIC DNA]</scope>
    <source>
        <strain evidence="3 4">SBC82</strain>
    </source>
</reference>
<dbReference type="SUPFAM" id="SSF53756">
    <property type="entry name" value="UDP-Glycosyltransferase/glycogen phosphorylase"/>
    <property type="match status" value="1"/>
</dbReference>
<feature type="domain" description="Glycosyltransferase subfamily 4-like N-terminal" evidence="2">
    <location>
        <begin position="58"/>
        <end position="132"/>
    </location>
</feature>
<dbReference type="PANTHER" id="PTHR12526">
    <property type="entry name" value="GLYCOSYLTRANSFERASE"/>
    <property type="match status" value="1"/>
</dbReference>
<dbReference type="SUPFAM" id="SSF48208">
    <property type="entry name" value="Six-hairpin glycosidases"/>
    <property type="match status" value="1"/>
</dbReference>
<dbReference type="InterPro" id="IPR001296">
    <property type="entry name" value="Glyco_trans_1"/>
</dbReference>